<feature type="transmembrane region" description="Helical" evidence="1">
    <location>
        <begin position="53"/>
        <end position="74"/>
    </location>
</feature>
<feature type="transmembrane region" description="Helical" evidence="1">
    <location>
        <begin position="107"/>
        <end position="129"/>
    </location>
</feature>
<dbReference type="AlphaFoldDB" id="A0AAU7UT99"/>
<proteinExistence type="predicted"/>
<gene>
    <name evidence="2" type="ORF">RBB84_17005</name>
</gene>
<evidence type="ECO:0000313" key="2">
    <source>
        <dbReference type="EMBL" id="XBW02988.1"/>
    </source>
</evidence>
<protein>
    <recommendedName>
        <fullName evidence="3">PH domain-containing protein</fullName>
    </recommendedName>
</protein>
<reference evidence="2" key="1">
    <citation type="submission" date="2023-08" db="EMBL/GenBank/DDBJ databases">
        <title>The novel hydrolase IpcH responsible for the initial isoprocarb degradation step in Rhodococcus sp. D-6.</title>
        <authorList>
            <person name="Zhu Q."/>
        </authorList>
    </citation>
    <scope>NUCLEOTIDE SEQUENCE</scope>
    <source>
        <strain evidence="2">D-6</strain>
    </source>
</reference>
<dbReference type="KEGG" id="rhox:RBB84_17005"/>
<feature type="transmembrane region" description="Helical" evidence="1">
    <location>
        <begin position="21"/>
        <end position="41"/>
    </location>
</feature>
<accession>A0AAU7UT99</accession>
<feature type="transmembrane region" description="Helical" evidence="1">
    <location>
        <begin position="149"/>
        <end position="169"/>
    </location>
</feature>
<evidence type="ECO:0000256" key="1">
    <source>
        <dbReference type="SAM" id="Phobius"/>
    </source>
</evidence>
<keyword evidence="1" id="KW-1133">Transmembrane helix</keyword>
<name>A0AAU7UT99_9NOCA</name>
<dbReference type="EMBL" id="CP132970">
    <property type="protein sequence ID" value="XBW02988.1"/>
    <property type="molecule type" value="Genomic_DNA"/>
</dbReference>
<evidence type="ECO:0008006" key="3">
    <source>
        <dbReference type="Google" id="ProtNLM"/>
    </source>
</evidence>
<keyword evidence="1" id="KW-0812">Transmembrane</keyword>
<keyword evidence="1" id="KW-0472">Membrane</keyword>
<dbReference type="RefSeq" id="WP_350246323.1">
    <property type="nucleotide sequence ID" value="NZ_CP132970.1"/>
</dbReference>
<organism evidence="2">
    <name type="scientific">Rhodococcus sp. D-6</name>
    <dbReference type="NCBI Taxonomy" id="1387842"/>
    <lineage>
        <taxon>Bacteria</taxon>
        <taxon>Bacillati</taxon>
        <taxon>Actinomycetota</taxon>
        <taxon>Actinomycetes</taxon>
        <taxon>Mycobacteriales</taxon>
        <taxon>Nocardiaceae</taxon>
        <taxon>Rhodococcus</taxon>
    </lineage>
</organism>
<sequence length="311" mass="34450">MMKPDKPPENACAIHWPWPQHFHVVAMLISVLMIALVPVFAALTLQQWTQDDVLAAVGFAGITLGLALSSPICFHEAGIRHLALSRLVVHHHHPEHGAGIRIPTRRWGISTVVGTALALGTYSLAAAIAVSHRSGESLLPHGRTESEGLPFLIVLVFVCFATAVFLLAVRSDTRLDIYRGGIRRRVCRRVLTHAQVIDHFIPWNEIERIEVGDLGVRLGSAQYPVVDLFTVSPTAEDLRTRHDGVNRFAVMVHQLAVEPNTLFTLMKRLVENPCDRGLLTGSGAVDLLRPPPLRERFRAARKPSRQHGNNR</sequence>